<feature type="region of interest" description="Disordered" evidence="1">
    <location>
        <begin position="48"/>
        <end position="72"/>
    </location>
</feature>
<feature type="region of interest" description="Disordered" evidence="1">
    <location>
        <begin position="1"/>
        <end position="23"/>
    </location>
</feature>
<evidence type="ECO:0000259" key="2">
    <source>
        <dbReference type="Pfam" id="PF08646"/>
    </source>
</evidence>
<proteinExistence type="predicted"/>
<sequence>MKKAGVPDPVKTNGVAAAPSSPVNPVAQTVVSSADVNSMKSKGLAAASSSPIKPIGKSGGSSVPNIGVTRKSPVSSGAKGKAIVSDTVGEGTVVQGFIPCGRIDTYLRHMKAGATYRLNKFFGSRNKTNYRVSEGDVTVSFSWNSVLSVLDDSTIHFPDDRLRIHGYREFDAACDLKGDLYDYIGHIKLVNGQVPSESLVLDEAGIAAARRVDLHVQTHDDPVLKLCLWDKAAFDFCEKFKASGCAARVILVTALNPKRFGVLSLSSMTPSRVFLDGDVQETRNYLSWLDSNLDVANRVKADVVIKPEPATLGELFAYMKQASAKVAWFECTATIDDVVHRSMWYYIGCGECHTKATKGPTTLMFKKCGKSEIVGVAQYLSRLSVYDHNDQAVFVVLGDAGEELTGKKAAELVESYYQGQLLEGRLTRNRQPNDPNHLIEGDVYEISGFSVLHNQRQRKLTQLPYYIQLGQETKMSNVTGIGPIFPLHNLSPQNYESLLHLATIPTYLPDVVGQIRMMQNTRPFHPEDNTELTVGLLLNR</sequence>
<protein>
    <recommendedName>
        <fullName evidence="2">Replication factor A C-terminal domain-containing protein</fullName>
    </recommendedName>
</protein>
<dbReference type="PANTHER" id="PTHR47165">
    <property type="entry name" value="OS03G0429900 PROTEIN"/>
    <property type="match status" value="1"/>
</dbReference>
<dbReference type="Pfam" id="PF08646">
    <property type="entry name" value="Rep_fac-A_C"/>
    <property type="match status" value="1"/>
</dbReference>
<dbReference type="OrthoDB" id="1752136at2759"/>
<dbReference type="PANTHER" id="PTHR47165:SF4">
    <property type="entry name" value="OS03G0429900 PROTEIN"/>
    <property type="match status" value="1"/>
</dbReference>
<organism evidence="3 4">
    <name type="scientific">Brassica carinata</name>
    <name type="common">Ethiopian mustard</name>
    <name type="synonym">Abyssinian cabbage</name>
    <dbReference type="NCBI Taxonomy" id="52824"/>
    <lineage>
        <taxon>Eukaryota</taxon>
        <taxon>Viridiplantae</taxon>
        <taxon>Streptophyta</taxon>
        <taxon>Embryophyta</taxon>
        <taxon>Tracheophyta</taxon>
        <taxon>Spermatophyta</taxon>
        <taxon>Magnoliopsida</taxon>
        <taxon>eudicotyledons</taxon>
        <taxon>Gunneridae</taxon>
        <taxon>Pentapetalae</taxon>
        <taxon>rosids</taxon>
        <taxon>malvids</taxon>
        <taxon>Brassicales</taxon>
        <taxon>Brassicaceae</taxon>
        <taxon>Brassiceae</taxon>
        <taxon>Brassica</taxon>
    </lineage>
</organism>
<dbReference type="InterPro" id="IPR013955">
    <property type="entry name" value="Rep_factor-A_C"/>
</dbReference>
<dbReference type="EMBL" id="JAAMPC010000004">
    <property type="protein sequence ID" value="KAG2314875.1"/>
    <property type="molecule type" value="Genomic_DNA"/>
</dbReference>
<dbReference type="AlphaFoldDB" id="A0A8X8AWY7"/>
<evidence type="ECO:0000256" key="1">
    <source>
        <dbReference type="SAM" id="MobiDB-lite"/>
    </source>
</evidence>
<evidence type="ECO:0000313" key="3">
    <source>
        <dbReference type="EMBL" id="KAG2314875.1"/>
    </source>
</evidence>
<dbReference type="Proteomes" id="UP000886595">
    <property type="component" value="Unassembled WGS sequence"/>
</dbReference>
<keyword evidence="4" id="KW-1185">Reference proteome</keyword>
<gene>
    <name evidence="3" type="ORF">Bca52824_017997</name>
</gene>
<accession>A0A8X8AWY7</accession>
<feature type="domain" description="Replication factor A C-terminal" evidence="2">
    <location>
        <begin position="328"/>
        <end position="416"/>
    </location>
</feature>
<comment type="caution">
    <text evidence="3">The sequence shown here is derived from an EMBL/GenBank/DDBJ whole genome shotgun (WGS) entry which is preliminary data.</text>
</comment>
<dbReference type="InterPro" id="IPR012340">
    <property type="entry name" value="NA-bd_OB-fold"/>
</dbReference>
<dbReference type="Gene3D" id="2.40.50.140">
    <property type="entry name" value="Nucleic acid-binding proteins"/>
    <property type="match status" value="2"/>
</dbReference>
<dbReference type="SUPFAM" id="SSF50249">
    <property type="entry name" value="Nucleic acid-binding proteins"/>
    <property type="match status" value="1"/>
</dbReference>
<reference evidence="3 4" key="1">
    <citation type="submission" date="2020-02" db="EMBL/GenBank/DDBJ databases">
        <authorList>
            <person name="Ma Q."/>
            <person name="Huang Y."/>
            <person name="Song X."/>
            <person name="Pei D."/>
        </authorList>
    </citation>
    <scope>NUCLEOTIDE SEQUENCE [LARGE SCALE GENOMIC DNA]</scope>
    <source>
        <strain evidence="3">Sxm20200214</strain>
        <tissue evidence="3">Leaf</tissue>
    </source>
</reference>
<name>A0A8X8AWY7_BRACI</name>
<evidence type="ECO:0000313" key="4">
    <source>
        <dbReference type="Proteomes" id="UP000886595"/>
    </source>
</evidence>